<keyword evidence="2" id="KW-1185">Reference proteome</keyword>
<dbReference type="Pfam" id="PF13857">
    <property type="entry name" value="Ank_5"/>
    <property type="match status" value="1"/>
</dbReference>
<evidence type="ECO:0000256" key="1">
    <source>
        <dbReference type="PROSITE-ProRule" id="PRU00023"/>
    </source>
</evidence>
<dbReference type="InterPro" id="IPR002110">
    <property type="entry name" value="Ankyrin_rpt"/>
</dbReference>
<dbReference type="AlphaFoldDB" id="A0A914QBI6"/>
<evidence type="ECO:0000313" key="2">
    <source>
        <dbReference type="Proteomes" id="UP000887578"/>
    </source>
</evidence>
<feature type="repeat" description="ANK" evidence="1">
    <location>
        <begin position="40"/>
        <end position="72"/>
    </location>
</feature>
<dbReference type="SMART" id="SM00248">
    <property type="entry name" value="ANK"/>
    <property type="match status" value="1"/>
</dbReference>
<dbReference type="InterPro" id="IPR036770">
    <property type="entry name" value="Ankyrin_rpt-contain_sf"/>
</dbReference>
<dbReference type="SUPFAM" id="SSF48403">
    <property type="entry name" value="Ankyrin repeat"/>
    <property type="match status" value="1"/>
</dbReference>
<organism evidence="2 3">
    <name type="scientific">Panagrolaimus davidi</name>
    <dbReference type="NCBI Taxonomy" id="227884"/>
    <lineage>
        <taxon>Eukaryota</taxon>
        <taxon>Metazoa</taxon>
        <taxon>Ecdysozoa</taxon>
        <taxon>Nematoda</taxon>
        <taxon>Chromadorea</taxon>
        <taxon>Rhabditida</taxon>
        <taxon>Tylenchina</taxon>
        <taxon>Panagrolaimomorpha</taxon>
        <taxon>Panagrolaimoidea</taxon>
        <taxon>Panagrolaimidae</taxon>
        <taxon>Panagrolaimus</taxon>
    </lineage>
</organism>
<sequence>MWIQFNYKFAEYLLQNHAEVNTATIKEFKPNPSDDIVVLSSTTPLMEACSQGNAKMIKLLLQYKADPLMKDSKGNTSFKYLQNALPHVDESRRPELINLLSVLKK</sequence>
<protein>
    <submittedName>
        <fullName evidence="3">Ankyrin repeat domain-containing protein</fullName>
    </submittedName>
</protein>
<evidence type="ECO:0000313" key="3">
    <source>
        <dbReference type="WBParaSite" id="PDA_v2.g29033.t1"/>
    </source>
</evidence>
<dbReference type="Gene3D" id="1.25.40.20">
    <property type="entry name" value="Ankyrin repeat-containing domain"/>
    <property type="match status" value="1"/>
</dbReference>
<accession>A0A914QBI6</accession>
<dbReference type="PROSITE" id="PS50297">
    <property type="entry name" value="ANK_REP_REGION"/>
    <property type="match status" value="1"/>
</dbReference>
<reference evidence="3" key="1">
    <citation type="submission" date="2022-11" db="UniProtKB">
        <authorList>
            <consortium name="WormBaseParasite"/>
        </authorList>
    </citation>
    <scope>IDENTIFICATION</scope>
</reference>
<proteinExistence type="predicted"/>
<keyword evidence="1" id="KW-0040">ANK repeat</keyword>
<name>A0A914QBI6_9BILA</name>
<dbReference type="PROSITE" id="PS50088">
    <property type="entry name" value="ANK_REPEAT"/>
    <property type="match status" value="1"/>
</dbReference>
<dbReference type="WBParaSite" id="PDA_v2.g29033.t1">
    <property type="protein sequence ID" value="PDA_v2.g29033.t1"/>
    <property type="gene ID" value="PDA_v2.g29033"/>
</dbReference>
<dbReference type="Proteomes" id="UP000887578">
    <property type="component" value="Unplaced"/>
</dbReference>